<dbReference type="Proteomes" id="UP001203945">
    <property type="component" value="Unassembled WGS sequence"/>
</dbReference>
<dbReference type="EMBL" id="JAKZEU010000004">
    <property type="protein sequence ID" value="MCQ0971112.1"/>
    <property type="molecule type" value="Genomic_DNA"/>
</dbReference>
<evidence type="ECO:0000256" key="1">
    <source>
        <dbReference type="SAM" id="SignalP"/>
    </source>
</evidence>
<proteinExistence type="predicted"/>
<dbReference type="InterPro" id="IPR011852">
    <property type="entry name" value="TRAP_TAXI"/>
</dbReference>
<dbReference type="PANTHER" id="PTHR42941">
    <property type="entry name" value="SLL1037 PROTEIN"/>
    <property type="match status" value="1"/>
</dbReference>
<dbReference type="SUPFAM" id="SSF53850">
    <property type="entry name" value="Periplasmic binding protein-like II"/>
    <property type="match status" value="1"/>
</dbReference>
<keyword evidence="1" id="KW-0732">Signal</keyword>
<evidence type="ECO:0000313" key="3">
    <source>
        <dbReference type="Proteomes" id="UP001203945"/>
    </source>
</evidence>
<dbReference type="Pfam" id="PF16868">
    <property type="entry name" value="NMT1_3"/>
    <property type="match status" value="1"/>
</dbReference>
<sequence length="319" mass="33683">MKHCIIAAALGSVAFASAASAQNVGIATSNPGSIFHNIGTAVASAANRAGINATIQPATSPNQYIPFVNSGGVQFGVANLQEVNYAFEGKEWFEGQPNPDLRIVATIMPLVEAIFVRADSDIMTVADLKGRPMVDGYTAQNTILPQLDAIYATAGLSRADMEPVNVPSVVGGADAFIQGQADGFIFGHGAGKVREADAAVGGLRALSVEPTEENLAKAREHWPAAFFYELKAGSMPGVEEDAWYFAYPQVVFANANVSDEEAYAMAKAIYEQTETLKSTFPGFNSFDPAHIADDTGVTPYHPGALKFFEEQGLPAEANG</sequence>
<dbReference type="PANTHER" id="PTHR42941:SF1">
    <property type="entry name" value="SLL1037 PROTEIN"/>
    <property type="match status" value="1"/>
</dbReference>
<dbReference type="RefSeq" id="WP_255330126.1">
    <property type="nucleotide sequence ID" value="NZ_JAKZEU010000004.1"/>
</dbReference>
<accession>A0ABT1MS42</accession>
<feature type="signal peptide" evidence="1">
    <location>
        <begin position="1"/>
        <end position="21"/>
    </location>
</feature>
<dbReference type="NCBIfam" id="TIGR02122">
    <property type="entry name" value="TRAP_TAXI"/>
    <property type="match status" value="1"/>
</dbReference>
<gene>
    <name evidence="2" type="ORF">MLD63_11825</name>
</gene>
<protein>
    <submittedName>
        <fullName evidence="2">TAXI family TRAP transporter solute-binding subunit</fullName>
    </submittedName>
</protein>
<comment type="caution">
    <text evidence="2">The sequence shown here is derived from an EMBL/GenBank/DDBJ whole genome shotgun (WGS) entry which is preliminary data.</text>
</comment>
<name>A0ABT1MS42_9RHOB</name>
<feature type="chain" id="PRO_5047254269" evidence="1">
    <location>
        <begin position="22"/>
        <end position="319"/>
    </location>
</feature>
<dbReference type="Gene3D" id="3.40.190.10">
    <property type="entry name" value="Periplasmic binding protein-like II"/>
    <property type="match status" value="2"/>
</dbReference>
<reference evidence="2 3" key="1">
    <citation type="submission" date="2022-03" db="EMBL/GenBank/DDBJ databases">
        <authorList>
            <person name="He Y."/>
        </authorList>
    </citation>
    <scope>NUCLEOTIDE SEQUENCE [LARGE SCALE GENOMIC DNA]</scope>
    <source>
        <strain evidence="2 3">TK19116</strain>
    </source>
</reference>
<keyword evidence="3" id="KW-1185">Reference proteome</keyword>
<evidence type="ECO:0000313" key="2">
    <source>
        <dbReference type="EMBL" id="MCQ0971112.1"/>
    </source>
</evidence>
<organism evidence="2 3">
    <name type="scientific">Paracoccus albicereus</name>
    <dbReference type="NCBI Taxonomy" id="2922394"/>
    <lineage>
        <taxon>Bacteria</taxon>
        <taxon>Pseudomonadati</taxon>
        <taxon>Pseudomonadota</taxon>
        <taxon>Alphaproteobacteria</taxon>
        <taxon>Rhodobacterales</taxon>
        <taxon>Paracoccaceae</taxon>
        <taxon>Paracoccus</taxon>
    </lineage>
</organism>